<accession>A0A542DRV6</accession>
<evidence type="ECO:0000256" key="2">
    <source>
        <dbReference type="SAM" id="SignalP"/>
    </source>
</evidence>
<organism evidence="3 4">
    <name type="scientific">Amycolatopsis cihanbeyliensis</name>
    <dbReference type="NCBI Taxonomy" id="1128664"/>
    <lineage>
        <taxon>Bacteria</taxon>
        <taxon>Bacillati</taxon>
        <taxon>Actinomycetota</taxon>
        <taxon>Actinomycetes</taxon>
        <taxon>Pseudonocardiales</taxon>
        <taxon>Pseudonocardiaceae</taxon>
        <taxon>Amycolatopsis</taxon>
    </lineage>
</organism>
<comment type="caution">
    <text evidence="3">The sequence shown here is derived from an EMBL/GenBank/DDBJ whole genome shotgun (WGS) entry which is preliminary data.</text>
</comment>
<gene>
    <name evidence="3" type="ORF">FB471_5561</name>
</gene>
<dbReference type="Proteomes" id="UP000320876">
    <property type="component" value="Unassembled WGS sequence"/>
</dbReference>
<name>A0A542DRV6_AMYCI</name>
<evidence type="ECO:0000313" key="4">
    <source>
        <dbReference type="Proteomes" id="UP000320876"/>
    </source>
</evidence>
<dbReference type="PROSITE" id="PS51257">
    <property type="entry name" value="PROKAR_LIPOPROTEIN"/>
    <property type="match status" value="1"/>
</dbReference>
<protein>
    <recommendedName>
        <fullName evidence="5">DUF4352 domain-containing protein</fullName>
    </recommendedName>
</protein>
<dbReference type="EMBL" id="VFML01000001">
    <property type="protein sequence ID" value="TQJ05724.1"/>
    <property type="molecule type" value="Genomic_DNA"/>
</dbReference>
<sequence length="176" mass="18931">MRTLRPALAACLLVVATACTTPAASDDASPSSETSESSEYDKRMSTEHTVSFGKDYQFVSGITVAVSEPKSFRPSSAAYPQSDRAVSFDISLYNDGQQPYQLSQLAIEGIVDEQQAKQVVDATQGFNGLNEADKDLPPQRNVRMTVAFAVPPEPTSFCLRLRPRTGSEAAVYAGSV</sequence>
<evidence type="ECO:0000256" key="1">
    <source>
        <dbReference type="SAM" id="MobiDB-lite"/>
    </source>
</evidence>
<keyword evidence="2" id="KW-0732">Signal</keyword>
<keyword evidence="4" id="KW-1185">Reference proteome</keyword>
<reference evidence="3 4" key="1">
    <citation type="submission" date="2019-06" db="EMBL/GenBank/DDBJ databases">
        <title>Sequencing the genomes of 1000 actinobacteria strains.</title>
        <authorList>
            <person name="Klenk H.-P."/>
        </authorList>
    </citation>
    <scope>NUCLEOTIDE SEQUENCE [LARGE SCALE GENOMIC DNA]</scope>
    <source>
        <strain evidence="3 4">DSM 45679</strain>
    </source>
</reference>
<feature type="compositionally biased region" description="Low complexity" evidence="1">
    <location>
        <begin position="22"/>
        <end position="37"/>
    </location>
</feature>
<feature type="chain" id="PRO_5021777003" description="DUF4352 domain-containing protein" evidence="2">
    <location>
        <begin position="24"/>
        <end position="176"/>
    </location>
</feature>
<evidence type="ECO:0000313" key="3">
    <source>
        <dbReference type="EMBL" id="TQJ05724.1"/>
    </source>
</evidence>
<feature type="signal peptide" evidence="2">
    <location>
        <begin position="1"/>
        <end position="23"/>
    </location>
</feature>
<proteinExistence type="predicted"/>
<evidence type="ECO:0008006" key="5">
    <source>
        <dbReference type="Google" id="ProtNLM"/>
    </source>
</evidence>
<dbReference type="AlphaFoldDB" id="A0A542DRV6"/>
<feature type="region of interest" description="Disordered" evidence="1">
    <location>
        <begin position="22"/>
        <end position="46"/>
    </location>
</feature>